<dbReference type="EMBL" id="CAMXCT030000279">
    <property type="protein sequence ID" value="CAL4763877.1"/>
    <property type="molecule type" value="Genomic_DNA"/>
</dbReference>
<reference evidence="2" key="2">
    <citation type="submission" date="2024-04" db="EMBL/GenBank/DDBJ databases">
        <authorList>
            <person name="Chen Y."/>
            <person name="Shah S."/>
            <person name="Dougan E. K."/>
            <person name="Thang M."/>
            <person name="Chan C."/>
        </authorList>
    </citation>
    <scope>NUCLEOTIDE SEQUENCE [LARGE SCALE GENOMIC DNA]</scope>
</reference>
<sequence>MTPPQREVFFKRLYALGTPKASCANRLGCVRLAIHLLLHSEFEAAVAVLAVVCSSMVPVNRASTGRSFLTPLGNEYFLPVRKSNKLTSRSVLCMLLLVAMGGTYLLENPLNSLVALHPRYVWLVERLLEHNIPTYKVAFWMRKFGSLSFKRTWVWANTKRICSLDMGPLFGWEKQGCVQTTTRYVDKAGKRRFVGNSNLKRSQQYTYKFASKIVQMVPLVRQDTMENKIPIKVSPESFMDLFGKMNFGEECKQWDSEADLVRVVQYVRGSKKLNIPREWRELIPKTIPI</sequence>
<dbReference type="EMBL" id="CAMXCT020000279">
    <property type="protein sequence ID" value="CAL1129940.1"/>
    <property type="molecule type" value="Genomic_DNA"/>
</dbReference>
<evidence type="ECO:0000313" key="3">
    <source>
        <dbReference type="Proteomes" id="UP001152797"/>
    </source>
</evidence>
<dbReference type="AlphaFoldDB" id="A0A9P1FJ84"/>
<comment type="caution">
    <text evidence="1">The sequence shown here is derived from an EMBL/GenBank/DDBJ whole genome shotgun (WGS) entry which is preliminary data.</text>
</comment>
<proteinExistence type="predicted"/>
<evidence type="ECO:0000313" key="2">
    <source>
        <dbReference type="EMBL" id="CAL1129940.1"/>
    </source>
</evidence>
<name>A0A9P1FJ84_9DINO</name>
<gene>
    <name evidence="1" type="ORF">C1SCF055_LOCUS4774</name>
</gene>
<dbReference type="Proteomes" id="UP001152797">
    <property type="component" value="Unassembled WGS sequence"/>
</dbReference>
<keyword evidence="3" id="KW-1185">Reference proteome</keyword>
<accession>A0A9P1FJ84</accession>
<dbReference type="EMBL" id="CAMXCT010000279">
    <property type="protein sequence ID" value="CAI3976565.1"/>
    <property type="molecule type" value="Genomic_DNA"/>
</dbReference>
<protein>
    <submittedName>
        <fullName evidence="1">Uncharacterized protein</fullName>
    </submittedName>
</protein>
<evidence type="ECO:0000313" key="1">
    <source>
        <dbReference type="EMBL" id="CAI3976565.1"/>
    </source>
</evidence>
<reference evidence="1" key="1">
    <citation type="submission" date="2022-10" db="EMBL/GenBank/DDBJ databases">
        <authorList>
            <person name="Chen Y."/>
            <person name="Dougan E. K."/>
            <person name="Chan C."/>
            <person name="Rhodes N."/>
            <person name="Thang M."/>
        </authorList>
    </citation>
    <scope>NUCLEOTIDE SEQUENCE</scope>
</reference>
<organism evidence="1">
    <name type="scientific">Cladocopium goreaui</name>
    <dbReference type="NCBI Taxonomy" id="2562237"/>
    <lineage>
        <taxon>Eukaryota</taxon>
        <taxon>Sar</taxon>
        <taxon>Alveolata</taxon>
        <taxon>Dinophyceae</taxon>
        <taxon>Suessiales</taxon>
        <taxon>Symbiodiniaceae</taxon>
        <taxon>Cladocopium</taxon>
    </lineage>
</organism>